<dbReference type="SUPFAM" id="SSF81660">
    <property type="entry name" value="Metal cation-transporting ATPase, ATP-binding domain N"/>
    <property type="match status" value="1"/>
</dbReference>
<dbReference type="InterPro" id="IPR008250">
    <property type="entry name" value="ATPase_P-typ_transduc_dom_A_sf"/>
</dbReference>
<keyword evidence="3 16" id="KW-0813">Transport</keyword>
<keyword evidence="9 16" id="KW-0067">ATP-binding</keyword>
<keyword evidence="12 16" id="KW-1133">Transmembrane helix</keyword>
<keyword evidence="14 16" id="KW-0472">Membrane</keyword>
<dbReference type="PRINTS" id="PR00120">
    <property type="entry name" value="HATPASE"/>
</dbReference>
<dbReference type="SUPFAM" id="SSF81653">
    <property type="entry name" value="Calcium ATPase, transduction domain A"/>
    <property type="match status" value="1"/>
</dbReference>
<dbReference type="Proteomes" id="UP001497512">
    <property type="component" value="Chromosome 1"/>
</dbReference>
<protein>
    <recommendedName>
        <fullName evidence="16">Calcium-transporting ATPase</fullName>
        <ecNumber evidence="16">7.2.2.10</ecNumber>
    </recommendedName>
</protein>
<keyword evidence="10" id="KW-0460">Magnesium</keyword>
<dbReference type="Pfam" id="PF13246">
    <property type="entry name" value="Cation_ATPase"/>
    <property type="match status" value="1"/>
</dbReference>
<evidence type="ECO:0000256" key="10">
    <source>
        <dbReference type="ARBA" id="ARBA00022842"/>
    </source>
</evidence>
<evidence type="ECO:0000259" key="18">
    <source>
        <dbReference type="SMART" id="SM00831"/>
    </source>
</evidence>
<keyword evidence="20" id="KW-1185">Reference proteome</keyword>
<keyword evidence="6" id="KW-0479">Metal-binding</keyword>
<dbReference type="InterPro" id="IPR018303">
    <property type="entry name" value="ATPase_P-typ_P_site"/>
</dbReference>
<evidence type="ECO:0000256" key="3">
    <source>
        <dbReference type="ARBA" id="ARBA00022448"/>
    </source>
</evidence>
<keyword evidence="7 16" id="KW-0547">Nucleotide-binding</keyword>
<feature type="transmembrane region" description="Helical" evidence="16">
    <location>
        <begin position="349"/>
        <end position="371"/>
    </location>
</feature>
<name>A0ABP0T9C0_9BRYO</name>
<evidence type="ECO:0000256" key="4">
    <source>
        <dbReference type="ARBA" id="ARBA00022568"/>
    </source>
</evidence>
<evidence type="ECO:0000256" key="14">
    <source>
        <dbReference type="ARBA" id="ARBA00023136"/>
    </source>
</evidence>
<dbReference type="Pfam" id="PF00122">
    <property type="entry name" value="E1-E2_ATPase"/>
    <property type="match status" value="1"/>
</dbReference>
<feature type="domain" description="Cation-transporting P-type ATPase N-terminal" evidence="18">
    <location>
        <begin position="109"/>
        <end position="183"/>
    </location>
</feature>
<dbReference type="InterPro" id="IPR023214">
    <property type="entry name" value="HAD_sf"/>
</dbReference>
<dbReference type="Gene3D" id="1.20.1110.10">
    <property type="entry name" value="Calcium-transporting ATPase, transmembrane domain"/>
    <property type="match status" value="1"/>
</dbReference>
<dbReference type="InterPro" id="IPR023299">
    <property type="entry name" value="ATPase_P-typ_cyto_dom_N"/>
</dbReference>
<dbReference type="SMART" id="SM00831">
    <property type="entry name" value="Cation_ATPase_N"/>
    <property type="match status" value="1"/>
</dbReference>
<evidence type="ECO:0000256" key="12">
    <source>
        <dbReference type="ARBA" id="ARBA00022989"/>
    </source>
</evidence>
<dbReference type="Gene3D" id="2.70.150.10">
    <property type="entry name" value="Calcium-transporting ATPase, cytoplasmic transduction domain A"/>
    <property type="match status" value="1"/>
</dbReference>
<evidence type="ECO:0000256" key="1">
    <source>
        <dbReference type="ARBA" id="ARBA00004141"/>
    </source>
</evidence>
<keyword evidence="11" id="KW-1278">Translocase</keyword>
<dbReference type="EC" id="7.2.2.10" evidence="16"/>
<sequence>MKKFIVPHKDATSDVLEEWRKATFALNATRRFRNVANLKKKREAEEARKQQQQHQLPRKLRGWSKIIAVSALSPNANKKGKNNGSKKLDFDIDVEELAHLVGDQDMDALYEQQGVNGIAEKLHTSADKGLCSNQLKQMEDAFGANKYTETPPKGFWVFVWEAMHDLTLIILAICAIVSLGIGIVTEGWKEGWYDGSGIAFSIVLVVFVTSASDYKQSLQFRELENEKKKIFVEVVRDKHRQKISIFDLLVGDVVHLKIGDQVPADGLYIRGSSLTIDESSMTGESETKIKDEKNDPFLLSGTKVLDGNGKMLVTGVGMKTEWGNLMATLGEAVDDETPLQVKLNGVATLIGKIGLAFAVITFLVLLGRFLYTRESLGDWSAEDAVIIVDYFAIAVTIIVVAVPEGLPLAVTLTLAFAMKQMMADKALVRHLSACETMGSATTICSDKTGTLTSNKMTVVKAWAAGAVREIGNMKQDLPDEFLHTLLHGAFLNCDGDVSENDDGSPPSFLGSPTETAILAFGMKLGGKFKAVCSKCEKVKVEPFNSTRKRMGVVEKKENGELIAHWKGASEIVLGLCDKTVDANGSIVELDKTTLKDLNGVIRSFADQALRTLCLAFREVDRVPGSNEPIPDKGFVLAAIVGIKDPVRPGVKDAVRLCHEAGIKVRMVTGDNLNTAKAIALECGILTEDGEAIEGPEFRKLDSDARKKRIPKLQVMARSAPSDKLILVKDLKEMGEVVAATGDGTNDAPALHEADIGLAMGIAGTEVAKESADVVILDDNFSTIVNVAKWGRSVYTNIQKFVQFQLTVNLVALILNFSSACITGSAPLTAVQLLWVNLIMDTLGALALATERPYDDLMKRKPVGRYAEFISNVMWRNIIGQAVYQLAILAILQYKGKEILHLNDNDNDADKLLNTMIFNAFVFCQVFNEVNAREMEKLNVFKHTFNNKIFLLIIGFTVVFQFIMVQFLGKFAHTVPLSKEQWLITVSIGFMSLPIAAIVKLIPVPESSSGSSSQVKQLSDERQPLLGNGNHPVPNSSPEDMV</sequence>
<evidence type="ECO:0000256" key="2">
    <source>
        <dbReference type="ARBA" id="ARBA00006124"/>
    </source>
</evidence>
<evidence type="ECO:0000256" key="9">
    <source>
        <dbReference type="ARBA" id="ARBA00022840"/>
    </source>
</evidence>
<evidence type="ECO:0000256" key="16">
    <source>
        <dbReference type="RuleBase" id="RU361146"/>
    </source>
</evidence>
<dbReference type="SUPFAM" id="SSF56784">
    <property type="entry name" value="HAD-like"/>
    <property type="match status" value="1"/>
</dbReference>
<dbReference type="PRINTS" id="PR00119">
    <property type="entry name" value="CATATPASE"/>
</dbReference>
<evidence type="ECO:0000313" key="19">
    <source>
        <dbReference type="EMBL" id="CAK9190225.1"/>
    </source>
</evidence>
<feature type="compositionally biased region" description="Polar residues" evidence="17">
    <location>
        <begin position="1032"/>
        <end position="1041"/>
    </location>
</feature>
<keyword evidence="13 16" id="KW-0406">Ion transport</keyword>
<feature type="transmembrane region" description="Helical" evidence="16">
    <location>
        <begin position="980"/>
        <end position="1001"/>
    </location>
</feature>
<evidence type="ECO:0000313" key="20">
    <source>
        <dbReference type="Proteomes" id="UP001497512"/>
    </source>
</evidence>
<dbReference type="Pfam" id="PF00690">
    <property type="entry name" value="Cation_ATPase_N"/>
    <property type="match status" value="1"/>
</dbReference>
<keyword evidence="5 16" id="KW-0812">Transmembrane</keyword>
<proteinExistence type="inferred from homology"/>
<dbReference type="NCBIfam" id="TIGR01494">
    <property type="entry name" value="ATPase_P-type"/>
    <property type="match status" value="2"/>
</dbReference>
<feature type="region of interest" description="Disordered" evidence="17">
    <location>
        <begin position="1006"/>
        <end position="1041"/>
    </location>
</feature>
<comment type="caution">
    <text evidence="16">Lacks conserved residue(s) required for the propagation of feature annotation.</text>
</comment>
<evidence type="ECO:0000256" key="7">
    <source>
        <dbReference type="ARBA" id="ARBA00022741"/>
    </source>
</evidence>
<feature type="transmembrane region" description="Helical" evidence="16">
    <location>
        <begin position="831"/>
        <end position="848"/>
    </location>
</feature>
<dbReference type="SUPFAM" id="SSF81665">
    <property type="entry name" value="Calcium ATPase, transmembrane domain M"/>
    <property type="match status" value="1"/>
</dbReference>
<evidence type="ECO:0000256" key="5">
    <source>
        <dbReference type="ARBA" id="ARBA00022692"/>
    </source>
</evidence>
<comment type="function">
    <text evidence="16">Catalyzes the hydrolysis of ATP coupled with the transport of calcium.</text>
</comment>
<evidence type="ECO:0000256" key="8">
    <source>
        <dbReference type="ARBA" id="ARBA00022837"/>
    </source>
</evidence>
<dbReference type="Gene3D" id="1.20.5.170">
    <property type="match status" value="1"/>
</dbReference>
<dbReference type="InterPro" id="IPR001757">
    <property type="entry name" value="P_typ_ATPase"/>
</dbReference>
<feature type="transmembrane region" description="Helical" evidence="16">
    <location>
        <begin position="805"/>
        <end position="825"/>
    </location>
</feature>
<organism evidence="19 20">
    <name type="scientific">Sphagnum troendelagicum</name>
    <dbReference type="NCBI Taxonomy" id="128251"/>
    <lineage>
        <taxon>Eukaryota</taxon>
        <taxon>Viridiplantae</taxon>
        <taxon>Streptophyta</taxon>
        <taxon>Embryophyta</taxon>
        <taxon>Bryophyta</taxon>
        <taxon>Sphagnophytina</taxon>
        <taxon>Sphagnopsida</taxon>
        <taxon>Sphagnales</taxon>
        <taxon>Sphagnaceae</taxon>
        <taxon>Sphagnum</taxon>
    </lineage>
</organism>
<dbReference type="InterPro" id="IPR006068">
    <property type="entry name" value="ATPase_P-typ_cation-transptr_C"/>
</dbReference>
<dbReference type="CDD" id="cd02081">
    <property type="entry name" value="P-type_ATPase_Ca_PMCA-like"/>
    <property type="match status" value="1"/>
</dbReference>
<gene>
    <name evidence="19" type="ORF">CSSPTR1EN2_LOCUS775</name>
</gene>
<evidence type="ECO:0000256" key="15">
    <source>
        <dbReference type="ARBA" id="ARBA00048694"/>
    </source>
</evidence>
<dbReference type="NCBIfam" id="TIGR01517">
    <property type="entry name" value="ATPase-IIB_Ca"/>
    <property type="match status" value="1"/>
</dbReference>
<dbReference type="EMBL" id="OZ019893">
    <property type="protein sequence ID" value="CAK9190225.1"/>
    <property type="molecule type" value="Genomic_DNA"/>
</dbReference>
<dbReference type="SFLD" id="SFLDS00003">
    <property type="entry name" value="Haloacid_Dehalogenase"/>
    <property type="match status" value="1"/>
</dbReference>
<feature type="transmembrane region" description="Helical" evidence="16">
    <location>
        <begin position="191"/>
        <end position="211"/>
    </location>
</feature>
<keyword evidence="4 16" id="KW-0109">Calcium transport</keyword>
<dbReference type="Pfam" id="PF12515">
    <property type="entry name" value="CaATP_NAI"/>
    <property type="match status" value="1"/>
</dbReference>
<reference evidence="19 20" key="1">
    <citation type="submission" date="2024-02" db="EMBL/GenBank/DDBJ databases">
        <authorList>
            <consortium name="ELIXIR-Norway"/>
            <consortium name="Elixir Norway"/>
        </authorList>
    </citation>
    <scope>NUCLEOTIDE SEQUENCE [LARGE SCALE GENOMIC DNA]</scope>
</reference>
<dbReference type="InterPro" id="IPR059000">
    <property type="entry name" value="ATPase_P-type_domA"/>
</dbReference>
<dbReference type="InterPro" id="IPR004014">
    <property type="entry name" value="ATPase_P-typ_cation-transptr_N"/>
</dbReference>
<evidence type="ECO:0000256" key="13">
    <source>
        <dbReference type="ARBA" id="ARBA00023065"/>
    </source>
</evidence>
<dbReference type="PANTHER" id="PTHR24093:SF462">
    <property type="entry name" value="CALCIUM-TRANSPORTING ATPASE 11, PLASMA MEMBRANE-TYPE-RELATED"/>
    <property type="match status" value="1"/>
</dbReference>
<dbReference type="InterPro" id="IPR006408">
    <property type="entry name" value="P-type_ATPase_IIB"/>
</dbReference>
<dbReference type="InterPro" id="IPR024750">
    <property type="entry name" value="Ca_ATPase_N_dom"/>
</dbReference>
<dbReference type="InterPro" id="IPR044492">
    <property type="entry name" value="P_typ_ATPase_HD_dom"/>
</dbReference>
<dbReference type="InterPro" id="IPR023298">
    <property type="entry name" value="ATPase_P-typ_TM_dom_sf"/>
</dbReference>
<keyword evidence="8 16" id="KW-0106">Calcium</keyword>
<feature type="transmembrane region" description="Helical" evidence="16">
    <location>
        <begin position="166"/>
        <end position="185"/>
    </location>
</feature>
<comment type="subcellular location">
    <subcellularLocation>
        <location evidence="1 16">Membrane</location>
        <topology evidence="1 16">Multi-pass membrane protein</topology>
    </subcellularLocation>
</comment>
<dbReference type="InterPro" id="IPR036412">
    <property type="entry name" value="HAD-like_sf"/>
</dbReference>
<dbReference type="Gene3D" id="3.40.1110.10">
    <property type="entry name" value="Calcium-transporting ATPase, cytoplasmic domain N"/>
    <property type="match status" value="1"/>
</dbReference>
<feature type="transmembrane region" description="Helical" evidence="16">
    <location>
        <begin position="391"/>
        <end position="417"/>
    </location>
</feature>
<dbReference type="SFLD" id="SFLDF00027">
    <property type="entry name" value="p-type_atpase"/>
    <property type="match status" value="1"/>
</dbReference>
<dbReference type="Pfam" id="PF00689">
    <property type="entry name" value="Cation_ATPase_C"/>
    <property type="match status" value="1"/>
</dbReference>
<comment type="catalytic activity">
    <reaction evidence="15 16">
        <text>Ca(2+)(in) + ATP + H2O = Ca(2+)(out) + ADP + phosphate + H(+)</text>
        <dbReference type="Rhea" id="RHEA:18105"/>
        <dbReference type="ChEBI" id="CHEBI:15377"/>
        <dbReference type="ChEBI" id="CHEBI:15378"/>
        <dbReference type="ChEBI" id="CHEBI:29108"/>
        <dbReference type="ChEBI" id="CHEBI:30616"/>
        <dbReference type="ChEBI" id="CHEBI:43474"/>
        <dbReference type="ChEBI" id="CHEBI:456216"/>
        <dbReference type="EC" id="7.2.2.10"/>
    </reaction>
</comment>
<evidence type="ECO:0000256" key="17">
    <source>
        <dbReference type="SAM" id="MobiDB-lite"/>
    </source>
</evidence>
<dbReference type="PANTHER" id="PTHR24093">
    <property type="entry name" value="CATION TRANSPORTING ATPASE"/>
    <property type="match status" value="1"/>
</dbReference>
<dbReference type="Gene3D" id="3.40.50.1000">
    <property type="entry name" value="HAD superfamily/HAD-like"/>
    <property type="match status" value="1"/>
</dbReference>
<evidence type="ECO:0000256" key="6">
    <source>
        <dbReference type="ARBA" id="ARBA00022723"/>
    </source>
</evidence>
<comment type="similarity">
    <text evidence="2 16">Belongs to the cation transport ATPase (P-type) (TC 3.A.3) family. Type IIB subfamily.</text>
</comment>
<dbReference type="SFLD" id="SFLDG00002">
    <property type="entry name" value="C1.7:_P-type_atpase_like"/>
    <property type="match status" value="1"/>
</dbReference>
<dbReference type="PROSITE" id="PS00154">
    <property type="entry name" value="ATPASE_E1_E2"/>
    <property type="match status" value="1"/>
</dbReference>
<feature type="transmembrane region" description="Helical" evidence="16">
    <location>
        <begin position="948"/>
        <end position="968"/>
    </location>
</feature>
<accession>A0ABP0T9C0</accession>
<evidence type="ECO:0000256" key="11">
    <source>
        <dbReference type="ARBA" id="ARBA00022967"/>
    </source>
</evidence>